<protein>
    <submittedName>
        <fullName evidence="1">Uncharacterized protein</fullName>
    </submittedName>
</protein>
<reference evidence="1" key="2">
    <citation type="journal article" date="2015" name="Fish Shellfish Immunol.">
        <title>Early steps in the European eel (Anguilla anguilla)-Vibrio vulnificus interaction in the gills: Role of the RtxA13 toxin.</title>
        <authorList>
            <person name="Callol A."/>
            <person name="Pajuelo D."/>
            <person name="Ebbesson L."/>
            <person name="Teles M."/>
            <person name="MacKenzie S."/>
            <person name="Amaro C."/>
        </authorList>
    </citation>
    <scope>NUCLEOTIDE SEQUENCE</scope>
</reference>
<dbReference type="EMBL" id="GBXM01037030">
    <property type="protein sequence ID" value="JAH71547.1"/>
    <property type="molecule type" value="Transcribed_RNA"/>
</dbReference>
<accession>A0A0E9V0H5</accession>
<evidence type="ECO:0000313" key="1">
    <source>
        <dbReference type="EMBL" id="JAH71547.1"/>
    </source>
</evidence>
<dbReference type="AlphaFoldDB" id="A0A0E9V0H5"/>
<proteinExistence type="predicted"/>
<name>A0A0E9V0H5_ANGAN</name>
<sequence>MVLKHPEKWIFFNVTANHFSASPSLSHLQFLIFFCPSSNTPQQIYNC</sequence>
<organism evidence="1">
    <name type="scientific">Anguilla anguilla</name>
    <name type="common">European freshwater eel</name>
    <name type="synonym">Muraena anguilla</name>
    <dbReference type="NCBI Taxonomy" id="7936"/>
    <lineage>
        <taxon>Eukaryota</taxon>
        <taxon>Metazoa</taxon>
        <taxon>Chordata</taxon>
        <taxon>Craniata</taxon>
        <taxon>Vertebrata</taxon>
        <taxon>Euteleostomi</taxon>
        <taxon>Actinopterygii</taxon>
        <taxon>Neopterygii</taxon>
        <taxon>Teleostei</taxon>
        <taxon>Anguilliformes</taxon>
        <taxon>Anguillidae</taxon>
        <taxon>Anguilla</taxon>
    </lineage>
</organism>
<reference evidence="1" key="1">
    <citation type="submission" date="2014-11" db="EMBL/GenBank/DDBJ databases">
        <authorList>
            <person name="Amaro Gonzalez C."/>
        </authorList>
    </citation>
    <scope>NUCLEOTIDE SEQUENCE</scope>
</reference>